<gene>
    <name evidence="5" type="ORF">HETIRDRAFT_448998</name>
</gene>
<dbReference type="CDD" id="cd00408">
    <property type="entry name" value="DHDPS-like"/>
    <property type="match status" value="1"/>
</dbReference>
<dbReference type="PIRSF" id="PIRSF001365">
    <property type="entry name" value="DHDPS"/>
    <property type="match status" value="1"/>
</dbReference>
<name>W4KJQ4_HETIT</name>
<dbReference type="AlphaFoldDB" id="W4KJQ4"/>
<reference evidence="5 6" key="1">
    <citation type="journal article" date="2012" name="New Phytol.">
        <title>Insight into trade-off between wood decay and parasitism from the genome of a fungal forest pathogen.</title>
        <authorList>
            <person name="Olson A."/>
            <person name="Aerts A."/>
            <person name="Asiegbu F."/>
            <person name="Belbahri L."/>
            <person name="Bouzid O."/>
            <person name="Broberg A."/>
            <person name="Canback B."/>
            <person name="Coutinho P.M."/>
            <person name="Cullen D."/>
            <person name="Dalman K."/>
            <person name="Deflorio G."/>
            <person name="van Diepen L.T."/>
            <person name="Dunand C."/>
            <person name="Duplessis S."/>
            <person name="Durling M."/>
            <person name="Gonthier P."/>
            <person name="Grimwood J."/>
            <person name="Fossdal C.G."/>
            <person name="Hansson D."/>
            <person name="Henrissat B."/>
            <person name="Hietala A."/>
            <person name="Himmelstrand K."/>
            <person name="Hoffmeister D."/>
            <person name="Hogberg N."/>
            <person name="James T.Y."/>
            <person name="Karlsson M."/>
            <person name="Kohler A."/>
            <person name="Kues U."/>
            <person name="Lee Y.H."/>
            <person name="Lin Y.C."/>
            <person name="Lind M."/>
            <person name="Lindquist E."/>
            <person name="Lombard V."/>
            <person name="Lucas S."/>
            <person name="Lunden K."/>
            <person name="Morin E."/>
            <person name="Murat C."/>
            <person name="Park J."/>
            <person name="Raffaello T."/>
            <person name="Rouze P."/>
            <person name="Salamov A."/>
            <person name="Schmutz J."/>
            <person name="Solheim H."/>
            <person name="Stahlberg J."/>
            <person name="Velez H."/>
            <person name="de Vries R.P."/>
            <person name="Wiebenga A."/>
            <person name="Woodward S."/>
            <person name="Yakovlev I."/>
            <person name="Garbelotto M."/>
            <person name="Martin F."/>
            <person name="Grigoriev I.V."/>
            <person name="Stenlid J."/>
        </authorList>
    </citation>
    <scope>NUCLEOTIDE SEQUENCE [LARGE SCALE GENOMIC DNA]</scope>
    <source>
        <strain evidence="5 6">TC 32-1</strain>
    </source>
</reference>
<dbReference type="InterPro" id="IPR013785">
    <property type="entry name" value="Aldolase_TIM"/>
</dbReference>
<evidence type="ECO:0000256" key="2">
    <source>
        <dbReference type="PIRNR" id="PIRNR001365"/>
    </source>
</evidence>
<evidence type="ECO:0000256" key="4">
    <source>
        <dbReference type="PIRSR" id="PIRSR001365-2"/>
    </source>
</evidence>
<evidence type="ECO:0000313" key="5">
    <source>
        <dbReference type="EMBL" id="ETW86093.1"/>
    </source>
</evidence>
<accession>W4KJQ4</accession>
<dbReference type="Gene3D" id="3.20.20.70">
    <property type="entry name" value="Aldolase class I"/>
    <property type="match status" value="1"/>
</dbReference>
<dbReference type="OrthoDB" id="191315at2759"/>
<organism evidence="5 6">
    <name type="scientific">Heterobasidion irregulare (strain TC 32-1)</name>
    <dbReference type="NCBI Taxonomy" id="747525"/>
    <lineage>
        <taxon>Eukaryota</taxon>
        <taxon>Fungi</taxon>
        <taxon>Dikarya</taxon>
        <taxon>Basidiomycota</taxon>
        <taxon>Agaricomycotina</taxon>
        <taxon>Agaricomycetes</taxon>
        <taxon>Russulales</taxon>
        <taxon>Bondarzewiaceae</taxon>
        <taxon>Heterobasidion</taxon>
        <taxon>Heterobasidion annosum species complex</taxon>
    </lineage>
</organism>
<dbReference type="GeneID" id="20675903"/>
<protein>
    <recommendedName>
        <fullName evidence="7">Dihydrodipicolinate synthetase</fullName>
    </recommendedName>
</protein>
<keyword evidence="6" id="KW-1185">Reference proteome</keyword>
<dbReference type="EMBL" id="KI925455">
    <property type="protein sequence ID" value="ETW86093.1"/>
    <property type="molecule type" value="Genomic_DNA"/>
</dbReference>
<dbReference type="GO" id="GO:0008840">
    <property type="term" value="F:4-hydroxy-tetrahydrodipicolinate synthase activity"/>
    <property type="evidence" value="ECO:0007669"/>
    <property type="project" value="TreeGrafter"/>
</dbReference>
<dbReference type="InParanoid" id="W4KJQ4"/>
<feature type="binding site" evidence="4">
    <location>
        <position position="243"/>
    </location>
    <ligand>
        <name>pyruvate</name>
        <dbReference type="ChEBI" id="CHEBI:15361"/>
    </ligand>
</feature>
<evidence type="ECO:0000313" key="6">
    <source>
        <dbReference type="Proteomes" id="UP000030671"/>
    </source>
</evidence>
<dbReference type="Pfam" id="PF00701">
    <property type="entry name" value="DHDPS"/>
    <property type="match status" value="1"/>
</dbReference>
<dbReference type="PRINTS" id="PR00146">
    <property type="entry name" value="DHPICSNTHASE"/>
</dbReference>
<evidence type="ECO:0008006" key="7">
    <source>
        <dbReference type="Google" id="ProtNLM"/>
    </source>
</evidence>
<dbReference type="InterPro" id="IPR002220">
    <property type="entry name" value="DapA-like"/>
</dbReference>
<comment type="similarity">
    <text evidence="2">Belongs to the DapA family.</text>
</comment>
<feature type="active site" description="Proton donor/acceptor" evidence="3">
    <location>
        <position position="157"/>
    </location>
</feature>
<dbReference type="KEGG" id="hir:HETIRDRAFT_448998"/>
<keyword evidence="1 2" id="KW-0456">Lyase</keyword>
<dbReference type="SMART" id="SM01130">
    <property type="entry name" value="DHDPS"/>
    <property type="match status" value="1"/>
</dbReference>
<dbReference type="STRING" id="747525.W4KJQ4"/>
<feature type="active site" description="Schiff-base intermediate with substrate" evidence="3">
    <location>
        <position position="187"/>
    </location>
</feature>
<dbReference type="eggNOG" id="ENOG502QWNS">
    <property type="taxonomic scope" value="Eukaryota"/>
</dbReference>
<proteinExistence type="inferred from homology"/>
<dbReference type="Proteomes" id="UP000030671">
    <property type="component" value="Unassembled WGS sequence"/>
</dbReference>
<dbReference type="HOGENOM" id="CLU_049343_0_2_1"/>
<dbReference type="RefSeq" id="XP_009542869.1">
    <property type="nucleotide sequence ID" value="XM_009544574.1"/>
</dbReference>
<evidence type="ECO:0000256" key="3">
    <source>
        <dbReference type="PIRSR" id="PIRSR001365-1"/>
    </source>
</evidence>
<sequence>MALNGSNGVHSSVTRPLQPGIFAPIPTFFFPDTEDLDIASFESHIVRLAQANVGPLLAGSMGEALHLSHEERKTLIKAARGALDAAGFTHVPIIAGTGAGSTRETIQLNKEAADAGADYAIVITSGYFAGVLASNRKALKDFYAEVSEKSPISIIIYNYPGASGGIDLDSDLITEIATDCPNTCGVKLTCGSVGKLTRICATVSDPSFASAHPRRNAAAPFLVLGGFTDFIVASTFANGHGAITGLANVAPYAVAKLFEVSVLAFKDPSFLAEAQRLQGVIACADFTIAKASISGTKYLLEKLYGYGGLPRRPLPPIEPKAAEALWLHPHTQDLVKLERSLSGKVVS</sequence>
<dbReference type="PANTHER" id="PTHR12128">
    <property type="entry name" value="DIHYDRODIPICOLINATE SYNTHASE"/>
    <property type="match status" value="1"/>
</dbReference>
<evidence type="ECO:0000256" key="1">
    <source>
        <dbReference type="ARBA" id="ARBA00023239"/>
    </source>
</evidence>
<dbReference type="SUPFAM" id="SSF51569">
    <property type="entry name" value="Aldolase"/>
    <property type="match status" value="1"/>
</dbReference>
<dbReference type="PANTHER" id="PTHR12128:SF66">
    <property type="entry name" value="4-HYDROXY-2-OXOGLUTARATE ALDOLASE, MITOCHONDRIAL"/>
    <property type="match status" value="1"/>
</dbReference>